<gene>
    <name evidence="2" type="ORF">HUV48_14135</name>
</gene>
<keyword evidence="3" id="KW-1185">Reference proteome</keyword>
<keyword evidence="1" id="KW-0812">Transmembrane</keyword>
<feature type="transmembrane region" description="Helical" evidence="1">
    <location>
        <begin position="12"/>
        <end position="32"/>
    </location>
</feature>
<accession>A0A850H8H8</accession>
<protein>
    <submittedName>
        <fullName evidence="2">Uncharacterized protein</fullName>
    </submittedName>
</protein>
<name>A0A850H8H8_9SPHN</name>
<comment type="caution">
    <text evidence="2">The sequence shown here is derived from an EMBL/GenBank/DDBJ whole genome shotgun (WGS) entry which is preliminary data.</text>
</comment>
<reference evidence="2 3" key="1">
    <citation type="submission" date="2020-06" db="EMBL/GenBank/DDBJ databases">
        <title>Altererythrobacter sp. HHU K3-1.</title>
        <authorList>
            <person name="Zhang D."/>
            <person name="Xue H."/>
        </authorList>
    </citation>
    <scope>NUCLEOTIDE SEQUENCE [LARGE SCALE GENOMIC DNA]</scope>
    <source>
        <strain evidence="2 3">HHU K3-1</strain>
    </source>
</reference>
<dbReference type="EMBL" id="JABWGV010000012">
    <property type="protein sequence ID" value="NVD46148.1"/>
    <property type="molecule type" value="Genomic_DNA"/>
</dbReference>
<evidence type="ECO:0000313" key="2">
    <source>
        <dbReference type="EMBL" id="NVD46148.1"/>
    </source>
</evidence>
<dbReference type="AlphaFoldDB" id="A0A850H8H8"/>
<keyword evidence="1" id="KW-1133">Transmembrane helix</keyword>
<keyword evidence="1" id="KW-0472">Membrane</keyword>
<evidence type="ECO:0000313" key="3">
    <source>
        <dbReference type="Proteomes" id="UP000561438"/>
    </source>
</evidence>
<organism evidence="2 3">
    <name type="scientific">Qipengyuania atrilutea</name>
    <dbReference type="NCBI Taxonomy" id="2744473"/>
    <lineage>
        <taxon>Bacteria</taxon>
        <taxon>Pseudomonadati</taxon>
        <taxon>Pseudomonadota</taxon>
        <taxon>Alphaproteobacteria</taxon>
        <taxon>Sphingomonadales</taxon>
        <taxon>Erythrobacteraceae</taxon>
        <taxon>Qipengyuania</taxon>
    </lineage>
</organism>
<sequence length="97" mass="10424">MSDVLEIIGGLTVAAIGIGVSILALTIAGNIYGGIKGAYRIRAISARAGKPRMPHTKTIMLGLKAWLGQRYRNGTGTYWEVGLMRVPIDGRDKIERG</sequence>
<dbReference type="Proteomes" id="UP000561438">
    <property type="component" value="Unassembled WGS sequence"/>
</dbReference>
<evidence type="ECO:0000256" key="1">
    <source>
        <dbReference type="SAM" id="Phobius"/>
    </source>
</evidence>
<proteinExistence type="predicted"/>